<dbReference type="EMBL" id="JANAVB010004600">
    <property type="protein sequence ID" value="KAJ6848455.1"/>
    <property type="molecule type" value="Genomic_DNA"/>
</dbReference>
<evidence type="ECO:0000313" key="2">
    <source>
        <dbReference type="EMBL" id="KAJ6848455.1"/>
    </source>
</evidence>
<dbReference type="PANTHER" id="PTHR37173:SF1">
    <property type="entry name" value="PROLINE-RICH FAMILY PROTEIN"/>
    <property type="match status" value="1"/>
</dbReference>
<reference evidence="2" key="1">
    <citation type="journal article" date="2023" name="GigaByte">
        <title>Genome assembly of the bearded iris, Iris pallida Lam.</title>
        <authorList>
            <person name="Bruccoleri R.E."/>
            <person name="Oakeley E.J."/>
            <person name="Faust A.M.E."/>
            <person name="Altorfer M."/>
            <person name="Dessus-Babus S."/>
            <person name="Burckhardt D."/>
            <person name="Oertli M."/>
            <person name="Naumann U."/>
            <person name="Petersen F."/>
            <person name="Wong J."/>
        </authorList>
    </citation>
    <scope>NUCLEOTIDE SEQUENCE</scope>
    <source>
        <strain evidence="2">GSM-AAB239-AS_SAM_17_03QT</strain>
    </source>
</reference>
<feature type="region of interest" description="Disordered" evidence="1">
    <location>
        <begin position="128"/>
        <end position="147"/>
    </location>
</feature>
<dbReference type="Proteomes" id="UP001140949">
    <property type="component" value="Unassembled WGS sequence"/>
</dbReference>
<feature type="region of interest" description="Disordered" evidence="1">
    <location>
        <begin position="1"/>
        <end position="40"/>
    </location>
</feature>
<sequence length="289" mass="31209">MASSSATTSTSTSTTSSHPPRPFVRPLFLGKPTNPPLPRPAAADRVVTVANPAGYIRNTNPTAVMTFSSTTPQPRPFAPPATATDPPGAHLMCPPGPHHFVVPRQPVGGPHKTAPVAATSAPKAAPFPAVSLAPENSNFNDSGRERSREDTLVMIHGRKVRMSEGGSGSLYALCRSWVRNGLPQENQPNIGDSLRILPKPLPASAVSSQLRKEIEETNEAEDSGKEDITSGEDLSADDLLKGHIKHAKKVRSRLRKERLLKIERYKQRLSLLLPTQMDLIGRNDATPQR</sequence>
<organism evidence="2 3">
    <name type="scientific">Iris pallida</name>
    <name type="common">Sweet iris</name>
    <dbReference type="NCBI Taxonomy" id="29817"/>
    <lineage>
        <taxon>Eukaryota</taxon>
        <taxon>Viridiplantae</taxon>
        <taxon>Streptophyta</taxon>
        <taxon>Embryophyta</taxon>
        <taxon>Tracheophyta</taxon>
        <taxon>Spermatophyta</taxon>
        <taxon>Magnoliopsida</taxon>
        <taxon>Liliopsida</taxon>
        <taxon>Asparagales</taxon>
        <taxon>Iridaceae</taxon>
        <taxon>Iridoideae</taxon>
        <taxon>Irideae</taxon>
        <taxon>Iris</taxon>
    </lineage>
</organism>
<proteinExistence type="predicted"/>
<evidence type="ECO:0000256" key="1">
    <source>
        <dbReference type="SAM" id="MobiDB-lite"/>
    </source>
</evidence>
<dbReference type="Pfam" id="PF15306">
    <property type="entry name" value="LIN37"/>
    <property type="match status" value="1"/>
</dbReference>
<evidence type="ECO:0000313" key="3">
    <source>
        <dbReference type="Proteomes" id="UP001140949"/>
    </source>
</evidence>
<reference evidence="2" key="2">
    <citation type="submission" date="2023-04" db="EMBL/GenBank/DDBJ databases">
        <authorList>
            <person name="Bruccoleri R.E."/>
            <person name="Oakeley E.J."/>
            <person name="Faust A.-M."/>
            <person name="Dessus-Babus S."/>
            <person name="Altorfer M."/>
            <person name="Burckhardt D."/>
            <person name="Oertli M."/>
            <person name="Naumann U."/>
            <person name="Petersen F."/>
            <person name="Wong J."/>
        </authorList>
    </citation>
    <scope>NUCLEOTIDE SEQUENCE</scope>
    <source>
        <strain evidence="2">GSM-AAB239-AS_SAM_17_03QT</strain>
        <tissue evidence="2">Leaf</tissue>
    </source>
</reference>
<dbReference type="PANTHER" id="PTHR37173">
    <property type="entry name" value="HYDROXYPROLINE-RICH GLYCOPROTEIN FAMILY PROTEIN"/>
    <property type="match status" value="1"/>
</dbReference>
<dbReference type="AlphaFoldDB" id="A0AAX6I7P3"/>
<feature type="compositionally biased region" description="Low complexity" evidence="1">
    <location>
        <begin position="1"/>
        <end position="17"/>
    </location>
</feature>
<dbReference type="GO" id="GO:0017053">
    <property type="term" value="C:transcription repressor complex"/>
    <property type="evidence" value="ECO:0007669"/>
    <property type="project" value="InterPro"/>
</dbReference>
<feature type="region of interest" description="Disordered" evidence="1">
    <location>
        <begin position="207"/>
        <end position="234"/>
    </location>
</feature>
<gene>
    <name evidence="2" type="ORF">M6B38_274400</name>
</gene>
<keyword evidence="3" id="KW-1185">Reference proteome</keyword>
<dbReference type="InterPro" id="IPR028226">
    <property type="entry name" value="LIN37"/>
</dbReference>
<name>A0AAX6I7P3_IRIPA</name>
<comment type="caution">
    <text evidence="2">The sequence shown here is derived from an EMBL/GenBank/DDBJ whole genome shotgun (WGS) entry which is preliminary data.</text>
</comment>
<accession>A0AAX6I7P3</accession>
<protein>
    <submittedName>
        <fullName evidence="2">Uncharacterized protein</fullName>
    </submittedName>
</protein>